<reference evidence="1" key="1">
    <citation type="submission" date="2014-11" db="EMBL/GenBank/DDBJ databases">
        <authorList>
            <person name="Amaro Gonzalez C."/>
        </authorList>
    </citation>
    <scope>NUCLEOTIDE SEQUENCE</scope>
</reference>
<reference evidence="1" key="2">
    <citation type="journal article" date="2015" name="Fish Shellfish Immunol.">
        <title>Early steps in the European eel (Anguilla anguilla)-Vibrio vulnificus interaction in the gills: Role of the RtxA13 toxin.</title>
        <authorList>
            <person name="Callol A."/>
            <person name="Pajuelo D."/>
            <person name="Ebbesson L."/>
            <person name="Teles M."/>
            <person name="MacKenzie S."/>
            <person name="Amaro C."/>
        </authorList>
    </citation>
    <scope>NUCLEOTIDE SEQUENCE</scope>
</reference>
<protein>
    <submittedName>
        <fullName evidence="1">Uncharacterized protein</fullName>
    </submittedName>
</protein>
<organism evidence="1">
    <name type="scientific">Anguilla anguilla</name>
    <name type="common">European freshwater eel</name>
    <name type="synonym">Muraena anguilla</name>
    <dbReference type="NCBI Taxonomy" id="7936"/>
    <lineage>
        <taxon>Eukaryota</taxon>
        <taxon>Metazoa</taxon>
        <taxon>Chordata</taxon>
        <taxon>Craniata</taxon>
        <taxon>Vertebrata</taxon>
        <taxon>Euteleostomi</taxon>
        <taxon>Actinopterygii</taxon>
        <taxon>Neopterygii</taxon>
        <taxon>Teleostei</taxon>
        <taxon>Anguilliformes</taxon>
        <taxon>Anguillidae</taxon>
        <taxon>Anguilla</taxon>
    </lineage>
</organism>
<evidence type="ECO:0000313" key="1">
    <source>
        <dbReference type="EMBL" id="JAH69113.1"/>
    </source>
</evidence>
<sequence length="32" mass="3593">MFPLSRRDTAPKGSVEVSLRVSMTEEVRVCVL</sequence>
<accession>A0A0E9UVW1</accession>
<dbReference type="AlphaFoldDB" id="A0A0E9UVW1"/>
<name>A0A0E9UVW1_ANGAN</name>
<proteinExistence type="predicted"/>
<dbReference type="EMBL" id="GBXM01039464">
    <property type="protein sequence ID" value="JAH69113.1"/>
    <property type="molecule type" value="Transcribed_RNA"/>
</dbReference>